<feature type="domain" description="ABC3 transporter permease C-terminal" evidence="8">
    <location>
        <begin position="366"/>
        <end position="483"/>
    </location>
</feature>
<dbReference type="KEGG" id="sus:Acid_5216"/>
<dbReference type="InterPro" id="IPR047928">
    <property type="entry name" value="Perm_prefix_1"/>
</dbReference>
<dbReference type="PANTHER" id="PTHR30572:SF4">
    <property type="entry name" value="ABC TRANSPORTER PERMEASE YTRF"/>
    <property type="match status" value="1"/>
</dbReference>
<feature type="transmembrane region" description="Helical" evidence="7">
    <location>
        <begin position="358"/>
        <end position="378"/>
    </location>
</feature>
<dbReference type="InterPro" id="IPR025857">
    <property type="entry name" value="MacB_PCD"/>
</dbReference>
<evidence type="ECO:0000256" key="6">
    <source>
        <dbReference type="ARBA" id="ARBA00038076"/>
    </source>
</evidence>
<evidence type="ECO:0000256" key="2">
    <source>
        <dbReference type="ARBA" id="ARBA00022475"/>
    </source>
</evidence>
<dbReference type="Pfam" id="PF02687">
    <property type="entry name" value="FtsX"/>
    <property type="match status" value="2"/>
</dbReference>
<dbReference type="InParanoid" id="Q01VZ6"/>
<protein>
    <recommendedName>
        <fullName evidence="11">Permease</fullName>
    </recommendedName>
</protein>
<evidence type="ECO:0000259" key="9">
    <source>
        <dbReference type="Pfam" id="PF12704"/>
    </source>
</evidence>
<dbReference type="HOGENOM" id="CLU_009433_1_0_0"/>
<sequence length="882" mass="96581">MTWWRRKGRECDLDREIRADLELEAEEQRENGLSPQEAEYAARRAFGNVTWVKEEVRFMWGWTLWETIWQELRYAARTLRKTPGFAATAILTLALGIGASTAVFTVVDSVLLKPLTFRDSGRLVACWERVRFLRDDATGPNPRHVELWRQRTTAFSGLTYLQYATMGFTLGAEHPRLTNAVVSIPNLFDVLQVHAQVGRLFVPEDGIEGHDSVAVLSYKAWQELFHGDLGAIGATIRLGDVSRQIVGVLPANFHFPSSSALRSFHHAGQTMSATPEPTIFFPAAMDVTKFTWNGNYGNWVTLGRLNPSVNLAQASAQLNTIQAQILADPAWHADRRPGSLGAWVQPMQEAVVGDSRTALWLLMASVLGLVLIACLNLANAQLGRALARQRESAVRIALGAAKWRLVWNALAENLLLALIGGAAGILLAKAALDVFLRETPLGLPRLSEVYLNLNVLLFAILLTFAASLLCGLLPALRLLTADPQAALKQSGTRSIGSREGNRLRRWLIGLQVAGCTALLLVTGLFSKSLLHLLSENKGFDTRELVVAEVRLTPQSYGKDQNRLNFDDAVLANLRAIAGVQSAALVSAMPLGGESWVEPVQRMDKPQLESPLINFRWVSPGYFEVTRQRLVAGRLFEERDRDLTNVVLSENEAKALWDTDDPIGGHVKIEGRIFTVIGVVADSRNTSLKAPPARMAYVHYKDRPPFPTYFLIRAANVRALASAIRQAIWKYDPEVTIARVKTLDAQLTDSLATERFETLLLLSFGGAGLLLATLGIYGVLSYSVVTRRQEIGVRMALGATRSAVYRLTAGEAAVPVFAGLATGLAGSLAVGRMIEGLLYGVRAVDPLVIAMVAALFLTSAAAAAFLPARRAALIHPMEALRSE</sequence>
<dbReference type="Pfam" id="PF12704">
    <property type="entry name" value="MacB_PCD"/>
    <property type="match status" value="2"/>
</dbReference>
<feature type="transmembrane region" description="Helical" evidence="7">
    <location>
        <begin position="802"/>
        <end position="826"/>
    </location>
</feature>
<dbReference type="eggNOG" id="COG0577">
    <property type="taxonomic scope" value="Bacteria"/>
</dbReference>
<dbReference type="InterPro" id="IPR003838">
    <property type="entry name" value="ABC3_permease_C"/>
</dbReference>
<feature type="domain" description="MacB-like periplasmic core" evidence="9">
    <location>
        <begin position="87"/>
        <end position="320"/>
    </location>
</feature>
<accession>Q01VZ6</accession>
<feature type="transmembrane region" description="Helical" evidence="7">
    <location>
        <begin position="758"/>
        <end position="781"/>
    </location>
</feature>
<evidence type="ECO:0000259" key="8">
    <source>
        <dbReference type="Pfam" id="PF02687"/>
    </source>
</evidence>
<feature type="transmembrane region" description="Helical" evidence="7">
    <location>
        <begin position="414"/>
        <end position="436"/>
    </location>
</feature>
<feature type="transmembrane region" description="Helical" evidence="7">
    <location>
        <begin position="506"/>
        <end position="525"/>
    </location>
</feature>
<dbReference type="PANTHER" id="PTHR30572">
    <property type="entry name" value="MEMBRANE COMPONENT OF TRANSPORTER-RELATED"/>
    <property type="match status" value="1"/>
</dbReference>
<evidence type="ECO:0000256" key="1">
    <source>
        <dbReference type="ARBA" id="ARBA00004651"/>
    </source>
</evidence>
<comment type="subcellular location">
    <subcellularLocation>
        <location evidence="1">Cell membrane</location>
        <topology evidence="1">Multi-pass membrane protein</topology>
    </subcellularLocation>
</comment>
<feature type="transmembrane region" description="Helical" evidence="7">
    <location>
        <begin position="85"/>
        <end position="107"/>
    </location>
</feature>
<evidence type="ECO:0000313" key="10">
    <source>
        <dbReference type="EMBL" id="ABJ86169.1"/>
    </source>
</evidence>
<feature type="domain" description="ABC3 transporter permease C-terminal" evidence="8">
    <location>
        <begin position="762"/>
        <end position="871"/>
    </location>
</feature>
<proteinExistence type="inferred from homology"/>
<keyword evidence="3 7" id="KW-0812">Transmembrane</keyword>
<dbReference type="NCBIfam" id="TIGR03434">
    <property type="entry name" value="ADOP"/>
    <property type="match status" value="1"/>
</dbReference>
<keyword evidence="4 7" id="KW-1133">Transmembrane helix</keyword>
<evidence type="ECO:0000256" key="3">
    <source>
        <dbReference type="ARBA" id="ARBA00022692"/>
    </source>
</evidence>
<organism evidence="10">
    <name type="scientific">Solibacter usitatus (strain Ellin6076)</name>
    <dbReference type="NCBI Taxonomy" id="234267"/>
    <lineage>
        <taxon>Bacteria</taxon>
        <taxon>Pseudomonadati</taxon>
        <taxon>Acidobacteriota</taxon>
        <taxon>Terriglobia</taxon>
        <taxon>Bryobacterales</taxon>
        <taxon>Solibacteraceae</taxon>
        <taxon>Candidatus Solibacter</taxon>
    </lineage>
</organism>
<feature type="transmembrane region" description="Helical" evidence="7">
    <location>
        <begin position="846"/>
        <end position="867"/>
    </location>
</feature>
<evidence type="ECO:0000256" key="7">
    <source>
        <dbReference type="SAM" id="Phobius"/>
    </source>
</evidence>
<dbReference type="STRING" id="234267.Acid_5216"/>
<dbReference type="GO" id="GO:0005886">
    <property type="term" value="C:plasma membrane"/>
    <property type="evidence" value="ECO:0007669"/>
    <property type="project" value="UniProtKB-SubCell"/>
</dbReference>
<gene>
    <name evidence="10" type="ordered locus">Acid_5216</name>
</gene>
<dbReference type="NCBIfam" id="NF038403">
    <property type="entry name" value="perm_prefix_1"/>
    <property type="match status" value="1"/>
</dbReference>
<comment type="similarity">
    <text evidence="6">Belongs to the ABC-4 integral membrane protein family.</text>
</comment>
<dbReference type="GO" id="GO:0022857">
    <property type="term" value="F:transmembrane transporter activity"/>
    <property type="evidence" value="ECO:0007669"/>
    <property type="project" value="TreeGrafter"/>
</dbReference>
<reference evidence="10" key="1">
    <citation type="submission" date="2006-10" db="EMBL/GenBank/DDBJ databases">
        <title>Complete sequence of Solibacter usitatus Ellin6076.</title>
        <authorList>
            <consortium name="US DOE Joint Genome Institute"/>
            <person name="Copeland A."/>
            <person name="Lucas S."/>
            <person name="Lapidus A."/>
            <person name="Barry K."/>
            <person name="Detter J.C."/>
            <person name="Glavina del Rio T."/>
            <person name="Hammon N."/>
            <person name="Israni S."/>
            <person name="Dalin E."/>
            <person name="Tice H."/>
            <person name="Pitluck S."/>
            <person name="Thompson L.S."/>
            <person name="Brettin T."/>
            <person name="Bruce D."/>
            <person name="Han C."/>
            <person name="Tapia R."/>
            <person name="Gilna P."/>
            <person name="Schmutz J."/>
            <person name="Larimer F."/>
            <person name="Land M."/>
            <person name="Hauser L."/>
            <person name="Kyrpides N."/>
            <person name="Mikhailova N."/>
            <person name="Janssen P.H."/>
            <person name="Kuske C.R."/>
            <person name="Richardson P."/>
        </authorList>
    </citation>
    <scope>NUCLEOTIDE SEQUENCE</scope>
    <source>
        <strain evidence="10">Ellin6076</strain>
    </source>
</reference>
<feature type="transmembrane region" description="Helical" evidence="7">
    <location>
        <begin position="456"/>
        <end position="479"/>
    </location>
</feature>
<dbReference type="EMBL" id="CP000473">
    <property type="protein sequence ID" value="ABJ86169.1"/>
    <property type="molecule type" value="Genomic_DNA"/>
</dbReference>
<evidence type="ECO:0000256" key="4">
    <source>
        <dbReference type="ARBA" id="ARBA00022989"/>
    </source>
</evidence>
<dbReference type="InterPro" id="IPR017800">
    <property type="entry name" value="ADOP"/>
</dbReference>
<evidence type="ECO:0008006" key="11">
    <source>
        <dbReference type="Google" id="ProtNLM"/>
    </source>
</evidence>
<keyword evidence="5 7" id="KW-0472">Membrane</keyword>
<evidence type="ECO:0000256" key="5">
    <source>
        <dbReference type="ARBA" id="ARBA00023136"/>
    </source>
</evidence>
<dbReference type="InterPro" id="IPR050250">
    <property type="entry name" value="Macrolide_Exporter_MacB"/>
</dbReference>
<dbReference type="AlphaFoldDB" id="Q01VZ6"/>
<feature type="domain" description="MacB-like periplasmic core" evidence="9">
    <location>
        <begin position="549"/>
        <end position="720"/>
    </location>
</feature>
<keyword evidence="2" id="KW-1003">Cell membrane</keyword>
<dbReference type="OrthoDB" id="100008at2"/>
<name>Q01VZ6_SOLUE</name>